<sequence>MTIIITILVGFVGILIYLLIKYPDRSIGTNPRRDLNGPKGLPLFGNLFDVLKHDNNGFVIFLYETLMKYGPNATYTLPGFGRFITVNNPECLEHVMKANFEGYVKGDKLYKILYDLLGDGIFNTSGDNWKMQRKLFSQLFNVRNFREIICVVFEEQTKIFLKIMEKKVNSGEIFDLQELFYRFTLDSFGKIIFGLDFKCLTNTDSPVKFAQSFDFVQGALGKRLQNSFWNITELFTEEGRKLREDCKYLTEFAYQIIENRRKNPETLREATDVLNLFMEAKYDNGENMSDKQLIDVVLNFIIAGRDSTAQTLSWMMYNVMVNPSIEEKLVKEANSLLSEEEPISGYENIKQFQYTHATLYETLRLHPTVPNNFRVCLKDDVLPNGIPIYAGEMVNWSSWAAGRDERTWGKDAKIFNPERFLNSEDGLKPSPYKFTSFNCGPRICLGQNFATTEVIMLATAVLRQYKFEMVPGQKLPPDFGVSLTLPMKNPLLVKVYHR</sequence>
<keyword evidence="5 6" id="KW-0349">Heme</keyword>
<dbReference type="InterPro" id="IPR017972">
    <property type="entry name" value="Cyt_P450_CS"/>
</dbReference>
<reference evidence="8 9" key="1">
    <citation type="submission" date="2014-02" db="EMBL/GenBank/DDBJ databases">
        <title>Single nucleus genome sequencing reveals high similarity among nuclei of an endomycorrhizal fungus.</title>
        <authorList>
            <person name="Lin K."/>
            <person name="Geurts R."/>
            <person name="Zhang Z."/>
            <person name="Limpens E."/>
            <person name="Saunders D.G."/>
            <person name="Mu D."/>
            <person name="Pang E."/>
            <person name="Cao H."/>
            <person name="Cha H."/>
            <person name="Lin T."/>
            <person name="Zhou Q."/>
            <person name="Shang Y."/>
            <person name="Li Y."/>
            <person name="Ivanov S."/>
            <person name="Sharma T."/>
            <person name="Velzen R.V."/>
            <person name="Ruijter N.D."/>
            <person name="Aanen D.K."/>
            <person name="Win J."/>
            <person name="Kamoun S."/>
            <person name="Bisseling T."/>
            <person name="Huang S."/>
        </authorList>
    </citation>
    <scope>NUCLEOTIDE SEQUENCE [LARGE SCALE GENOMIC DNA]</scope>
    <source>
        <strain evidence="9">DAOM197198w</strain>
    </source>
</reference>
<dbReference type="GO" id="GO:0032259">
    <property type="term" value="P:methylation"/>
    <property type="evidence" value="ECO:0007669"/>
    <property type="project" value="UniProtKB-KW"/>
</dbReference>
<proteinExistence type="inferred from homology"/>
<evidence type="ECO:0000313" key="8">
    <source>
        <dbReference type="EMBL" id="EXX69812.1"/>
    </source>
</evidence>
<dbReference type="GO" id="GO:0004497">
    <property type="term" value="F:monooxygenase activity"/>
    <property type="evidence" value="ECO:0007669"/>
    <property type="project" value="UniProtKB-KW"/>
</dbReference>
<dbReference type="GO" id="GO:0016705">
    <property type="term" value="F:oxidoreductase activity, acting on paired donors, with incorporation or reduction of molecular oxygen"/>
    <property type="evidence" value="ECO:0007669"/>
    <property type="project" value="InterPro"/>
</dbReference>
<dbReference type="GO" id="GO:0006629">
    <property type="term" value="P:lipid metabolic process"/>
    <property type="evidence" value="ECO:0007669"/>
    <property type="project" value="UniProtKB-ARBA"/>
</dbReference>
<dbReference type="PRINTS" id="PR00463">
    <property type="entry name" value="EP450I"/>
</dbReference>
<dbReference type="InterPro" id="IPR002401">
    <property type="entry name" value="Cyt_P450_E_grp-I"/>
</dbReference>
<evidence type="ECO:0000256" key="5">
    <source>
        <dbReference type="PIRSR" id="PIRSR602401-1"/>
    </source>
</evidence>
<evidence type="ECO:0000256" key="1">
    <source>
        <dbReference type="ARBA" id="ARBA00010617"/>
    </source>
</evidence>
<feature type="binding site" description="axial binding residue" evidence="5">
    <location>
        <position position="444"/>
    </location>
    <ligand>
        <name>heme</name>
        <dbReference type="ChEBI" id="CHEBI:30413"/>
    </ligand>
    <ligandPart>
        <name>Fe</name>
        <dbReference type="ChEBI" id="CHEBI:18248"/>
    </ligandPart>
</feature>
<dbReference type="InterPro" id="IPR036396">
    <property type="entry name" value="Cyt_P450_sf"/>
</dbReference>
<evidence type="ECO:0000313" key="9">
    <source>
        <dbReference type="Proteomes" id="UP000022910"/>
    </source>
</evidence>
<evidence type="ECO:0000256" key="2">
    <source>
        <dbReference type="ARBA" id="ARBA00022723"/>
    </source>
</evidence>
<dbReference type="GO" id="GO:0008168">
    <property type="term" value="F:methyltransferase activity"/>
    <property type="evidence" value="ECO:0007669"/>
    <property type="project" value="UniProtKB-KW"/>
</dbReference>
<dbReference type="Gene3D" id="1.10.630.10">
    <property type="entry name" value="Cytochrome P450"/>
    <property type="match status" value="1"/>
</dbReference>
<dbReference type="PRINTS" id="PR00385">
    <property type="entry name" value="P450"/>
</dbReference>
<gene>
    <name evidence="8" type="ORF">RirG_092830</name>
</gene>
<keyword evidence="7" id="KW-0812">Transmembrane</keyword>
<feature type="transmembrane region" description="Helical" evidence="7">
    <location>
        <begin position="6"/>
        <end position="23"/>
    </location>
</feature>
<keyword evidence="6" id="KW-0503">Monooxygenase</keyword>
<keyword evidence="2 5" id="KW-0479">Metal-binding</keyword>
<dbReference type="OrthoDB" id="1470350at2759"/>
<evidence type="ECO:0000256" key="6">
    <source>
        <dbReference type="RuleBase" id="RU000461"/>
    </source>
</evidence>
<evidence type="ECO:0000256" key="3">
    <source>
        <dbReference type="ARBA" id="ARBA00023002"/>
    </source>
</evidence>
<evidence type="ECO:0000256" key="4">
    <source>
        <dbReference type="ARBA" id="ARBA00023004"/>
    </source>
</evidence>
<dbReference type="Proteomes" id="UP000022910">
    <property type="component" value="Unassembled WGS sequence"/>
</dbReference>
<keyword evidence="4 5" id="KW-0408">Iron</keyword>
<dbReference type="STRING" id="1432141.A0A015JJZ3"/>
<dbReference type="SMR" id="A0A015JJZ3"/>
<dbReference type="InterPro" id="IPR001128">
    <property type="entry name" value="Cyt_P450"/>
</dbReference>
<organism evidence="8 9">
    <name type="scientific">Rhizophagus irregularis (strain DAOM 197198w)</name>
    <name type="common">Glomus intraradices</name>
    <dbReference type="NCBI Taxonomy" id="1432141"/>
    <lineage>
        <taxon>Eukaryota</taxon>
        <taxon>Fungi</taxon>
        <taxon>Fungi incertae sedis</taxon>
        <taxon>Mucoromycota</taxon>
        <taxon>Glomeromycotina</taxon>
        <taxon>Glomeromycetes</taxon>
        <taxon>Glomerales</taxon>
        <taxon>Glomeraceae</taxon>
        <taxon>Rhizophagus</taxon>
    </lineage>
</organism>
<comment type="cofactor">
    <cofactor evidence="5">
        <name>heme</name>
        <dbReference type="ChEBI" id="CHEBI:30413"/>
    </cofactor>
</comment>
<dbReference type="EMBL" id="JEMT01016778">
    <property type="protein sequence ID" value="EXX69812.1"/>
    <property type="molecule type" value="Genomic_DNA"/>
</dbReference>
<protein>
    <submittedName>
        <fullName evidence="8">Sterol 14-demethylase</fullName>
    </submittedName>
</protein>
<comment type="caution">
    <text evidence="8">The sequence shown here is derived from an EMBL/GenBank/DDBJ whole genome shotgun (WGS) entry which is preliminary data.</text>
</comment>
<keyword evidence="3 6" id="KW-0560">Oxidoreductase</keyword>
<dbReference type="OMA" id="SWFVKCE"/>
<name>A0A015JJZ3_RHIIW</name>
<dbReference type="GO" id="GO:0005506">
    <property type="term" value="F:iron ion binding"/>
    <property type="evidence" value="ECO:0007669"/>
    <property type="project" value="InterPro"/>
</dbReference>
<keyword evidence="8" id="KW-0489">Methyltransferase</keyword>
<keyword evidence="7" id="KW-1133">Transmembrane helix</keyword>
<dbReference type="Pfam" id="PF00067">
    <property type="entry name" value="p450"/>
    <property type="match status" value="1"/>
</dbReference>
<dbReference type="GO" id="GO:0020037">
    <property type="term" value="F:heme binding"/>
    <property type="evidence" value="ECO:0007669"/>
    <property type="project" value="InterPro"/>
</dbReference>
<keyword evidence="7" id="KW-0472">Membrane</keyword>
<keyword evidence="9" id="KW-1185">Reference proteome</keyword>
<dbReference type="HOGENOM" id="CLU_001570_27_2_1"/>
<dbReference type="SUPFAM" id="SSF48264">
    <property type="entry name" value="Cytochrome P450"/>
    <property type="match status" value="1"/>
</dbReference>
<dbReference type="PANTHER" id="PTHR24296">
    <property type="entry name" value="CYTOCHROME P450"/>
    <property type="match status" value="1"/>
</dbReference>
<comment type="similarity">
    <text evidence="1 6">Belongs to the cytochrome P450 family.</text>
</comment>
<evidence type="ECO:0000256" key="7">
    <source>
        <dbReference type="SAM" id="Phobius"/>
    </source>
</evidence>
<dbReference type="AlphaFoldDB" id="A0A015JJZ3"/>
<keyword evidence="8" id="KW-0808">Transferase</keyword>
<dbReference type="PROSITE" id="PS00086">
    <property type="entry name" value="CYTOCHROME_P450"/>
    <property type="match status" value="1"/>
</dbReference>
<accession>A0A015JJZ3</accession>